<reference evidence="2" key="1">
    <citation type="submission" date="2022-10" db="EMBL/GenBank/DDBJ databases">
        <title>Complete genome sequence of Schlegelella aquatica LMG 23380.</title>
        <authorList>
            <person name="Musilova J."/>
            <person name="Kourilova X."/>
            <person name="Bezdicek M."/>
            <person name="Hermankova K."/>
            <person name="Obruca S."/>
            <person name="Sedlar K."/>
        </authorList>
    </citation>
    <scope>NUCLEOTIDE SEQUENCE</scope>
    <source>
        <strain evidence="2">LMG 23380</strain>
    </source>
</reference>
<dbReference type="InterPro" id="IPR003779">
    <property type="entry name" value="CMD-like"/>
</dbReference>
<dbReference type="NCBIfam" id="TIGR02425">
    <property type="entry name" value="decarb_PcaC"/>
    <property type="match status" value="1"/>
</dbReference>
<dbReference type="EMBL" id="CP110257">
    <property type="protein sequence ID" value="UZD56049.1"/>
    <property type="molecule type" value="Genomic_DNA"/>
</dbReference>
<dbReference type="GO" id="GO:0047575">
    <property type="term" value="F:4-carboxymuconolactone decarboxylase activity"/>
    <property type="evidence" value="ECO:0007669"/>
    <property type="project" value="UniProtKB-EC"/>
</dbReference>
<accession>A0ABY6MVP5</accession>
<keyword evidence="3" id="KW-1185">Reference proteome</keyword>
<dbReference type="SUPFAM" id="SSF69118">
    <property type="entry name" value="AhpD-like"/>
    <property type="match status" value="1"/>
</dbReference>
<gene>
    <name evidence="2" type="primary">pcaC</name>
    <name evidence="2" type="ORF">OMP39_05585</name>
</gene>
<organism evidence="2 3">
    <name type="scientific">Caldimonas aquatica</name>
    <dbReference type="NCBI Taxonomy" id="376175"/>
    <lineage>
        <taxon>Bacteria</taxon>
        <taxon>Pseudomonadati</taxon>
        <taxon>Pseudomonadota</taxon>
        <taxon>Betaproteobacteria</taxon>
        <taxon>Burkholderiales</taxon>
        <taxon>Sphaerotilaceae</taxon>
        <taxon>Caldimonas</taxon>
    </lineage>
</organism>
<proteinExistence type="predicted"/>
<dbReference type="PANTHER" id="PTHR33570:SF2">
    <property type="entry name" value="CARBOXYMUCONOLACTONE DECARBOXYLASE-LIKE DOMAIN-CONTAINING PROTEIN"/>
    <property type="match status" value="1"/>
</dbReference>
<dbReference type="Pfam" id="PF02627">
    <property type="entry name" value="CMD"/>
    <property type="match status" value="1"/>
</dbReference>
<dbReference type="Proteomes" id="UP001163266">
    <property type="component" value="Chromosome"/>
</dbReference>
<dbReference type="Gene3D" id="1.20.1290.10">
    <property type="entry name" value="AhpD-like"/>
    <property type="match status" value="1"/>
</dbReference>
<evidence type="ECO:0000313" key="3">
    <source>
        <dbReference type="Proteomes" id="UP001163266"/>
    </source>
</evidence>
<dbReference type="InterPro" id="IPR052512">
    <property type="entry name" value="4CMD/NDH-1_regulator"/>
</dbReference>
<sequence>MTHPTPSADAFEPGSPIAAAFPAGLATRRQVMGDAFVERAFSQADEFTDDLQELVTSFAWGTVWTRPGLAHKERSMITVAMLVALGRQKELEGHVRGALNNGVTVDELKEILLHSAVYCGFPAALEGFRTAQAVIRQWQAEREQPHPPQAPA</sequence>
<keyword evidence="2" id="KW-0456">Lyase</keyword>
<evidence type="ECO:0000259" key="1">
    <source>
        <dbReference type="Pfam" id="PF02627"/>
    </source>
</evidence>
<name>A0ABY6MVP5_9BURK</name>
<evidence type="ECO:0000313" key="2">
    <source>
        <dbReference type="EMBL" id="UZD56049.1"/>
    </source>
</evidence>
<dbReference type="InterPro" id="IPR012788">
    <property type="entry name" value="Decarb_PcaC"/>
</dbReference>
<dbReference type="PANTHER" id="PTHR33570">
    <property type="entry name" value="4-CARBOXYMUCONOLACTONE DECARBOXYLASE FAMILY PROTEIN"/>
    <property type="match status" value="1"/>
</dbReference>
<dbReference type="EC" id="4.1.1.44" evidence="2"/>
<dbReference type="RefSeq" id="WP_264893832.1">
    <property type="nucleotide sequence ID" value="NZ_CP110257.1"/>
</dbReference>
<dbReference type="InterPro" id="IPR029032">
    <property type="entry name" value="AhpD-like"/>
</dbReference>
<feature type="domain" description="Carboxymuconolactone decarboxylase-like" evidence="1">
    <location>
        <begin position="50"/>
        <end position="132"/>
    </location>
</feature>
<protein>
    <submittedName>
        <fullName evidence="2">4-carboxymuconolactone decarboxylase</fullName>
        <ecNumber evidence="2">4.1.1.44</ecNumber>
    </submittedName>
</protein>